<reference evidence="3" key="1">
    <citation type="submission" date="2019-04" db="EMBL/GenBank/DDBJ databases">
        <title>Friends and foes A comparative genomics study of 23 Aspergillus species from section Flavi.</title>
        <authorList>
            <consortium name="DOE Joint Genome Institute"/>
            <person name="Kjaerbolling I."/>
            <person name="Vesth T."/>
            <person name="Frisvad J.C."/>
            <person name="Nybo J.L."/>
            <person name="Theobald S."/>
            <person name="Kildgaard S."/>
            <person name="Isbrandt T."/>
            <person name="Kuo A."/>
            <person name="Sato A."/>
            <person name="Lyhne E.K."/>
            <person name="Kogle M.E."/>
            <person name="Wiebenga A."/>
            <person name="Kun R.S."/>
            <person name="Lubbers R.J."/>
            <person name="Makela M.R."/>
            <person name="Barry K."/>
            <person name="Chovatia M."/>
            <person name="Clum A."/>
            <person name="Daum C."/>
            <person name="Haridas S."/>
            <person name="He G."/>
            <person name="LaButti K."/>
            <person name="Lipzen A."/>
            <person name="Mondo S."/>
            <person name="Riley R."/>
            <person name="Salamov A."/>
            <person name="Simmons B.A."/>
            <person name="Magnuson J.K."/>
            <person name="Henrissat B."/>
            <person name="Mortensen U.H."/>
            <person name="Larsen T.O."/>
            <person name="Devries R.P."/>
            <person name="Grigoriev I.V."/>
            <person name="Machida M."/>
            <person name="Baker S.E."/>
            <person name="Andersen M.R."/>
        </authorList>
    </citation>
    <scope>NUCLEOTIDE SEQUENCE</scope>
    <source>
        <strain evidence="3">CBS 117612</strain>
    </source>
</reference>
<feature type="transmembrane region" description="Helical" evidence="2">
    <location>
        <begin position="6"/>
        <end position="23"/>
    </location>
</feature>
<protein>
    <submittedName>
        <fullName evidence="3">Uncharacterized protein</fullName>
    </submittedName>
</protein>
<keyword evidence="2" id="KW-0472">Membrane</keyword>
<keyword evidence="2" id="KW-0812">Transmembrane</keyword>
<dbReference type="AlphaFoldDB" id="A0A5N6Y8F6"/>
<organism evidence="3">
    <name type="scientific">Aspergillus arachidicola</name>
    <dbReference type="NCBI Taxonomy" id="656916"/>
    <lineage>
        <taxon>Eukaryota</taxon>
        <taxon>Fungi</taxon>
        <taxon>Dikarya</taxon>
        <taxon>Ascomycota</taxon>
        <taxon>Pezizomycotina</taxon>
        <taxon>Eurotiomycetes</taxon>
        <taxon>Eurotiomycetidae</taxon>
        <taxon>Eurotiales</taxon>
        <taxon>Aspergillaceae</taxon>
        <taxon>Aspergillus</taxon>
        <taxon>Aspergillus subgen. Circumdati</taxon>
    </lineage>
</organism>
<name>A0A5N6Y8F6_9EURO</name>
<sequence>MEEDNPCSLVFFLCFLGGFVGFIKKSAHWDSRKCYRDRCEDQPTLLNCDSFRDSPGGENEPVSRRGEKNKGFKQMSAGQGKGERREGSCLVRSQVPSGVRFAKETKHAGTT</sequence>
<dbReference type="Proteomes" id="UP000325558">
    <property type="component" value="Unassembled WGS sequence"/>
</dbReference>
<keyword evidence="2" id="KW-1133">Transmembrane helix</keyword>
<evidence type="ECO:0000256" key="2">
    <source>
        <dbReference type="SAM" id="Phobius"/>
    </source>
</evidence>
<evidence type="ECO:0000313" key="3">
    <source>
        <dbReference type="EMBL" id="KAE8339990.1"/>
    </source>
</evidence>
<accession>A0A5N6Y8F6</accession>
<evidence type="ECO:0000256" key="1">
    <source>
        <dbReference type="SAM" id="MobiDB-lite"/>
    </source>
</evidence>
<dbReference type="OrthoDB" id="10252171at2759"/>
<feature type="non-terminal residue" evidence="3">
    <location>
        <position position="111"/>
    </location>
</feature>
<feature type="compositionally biased region" description="Basic and acidic residues" evidence="1">
    <location>
        <begin position="61"/>
        <end position="70"/>
    </location>
</feature>
<dbReference type="EMBL" id="ML737152">
    <property type="protein sequence ID" value="KAE8339990.1"/>
    <property type="molecule type" value="Genomic_DNA"/>
</dbReference>
<proteinExistence type="predicted"/>
<feature type="region of interest" description="Disordered" evidence="1">
    <location>
        <begin position="49"/>
        <end position="89"/>
    </location>
</feature>
<gene>
    <name evidence="3" type="ORF">BDV24DRAFT_134852</name>
</gene>